<accession>A0A840QFW9</accession>
<evidence type="ECO:0000313" key="2">
    <source>
        <dbReference type="Proteomes" id="UP000584374"/>
    </source>
</evidence>
<proteinExistence type="predicted"/>
<name>A0A840QFW9_9PSEU</name>
<dbReference type="EMBL" id="JACHIW010000001">
    <property type="protein sequence ID" value="MBB5156023.1"/>
    <property type="molecule type" value="Genomic_DNA"/>
</dbReference>
<comment type="caution">
    <text evidence="1">The sequence shown here is derived from an EMBL/GenBank/DDBJ whole genome shotgun (WGS) entry which is preliminary data.</text>
</comment>
<sequence>MLAFDTSCQLGALLGIQVVGVGVDEPRVPWELTNEKLCARITEAYRVRNMARASGDAAEAVLVEEAMDWFLDLLSERMRGQELDEGR</sequence>
<organism evidence="1 2">
    <name type="scientific">Saccharopolyspora phatthalungensis</name>
    <dbReference type="NCBI Taxonomy" id="664693"/>
    <lineage>
        <taxon>Bacteria</taxon>
        <taxon>Bacillati</taxon>
        <taxon>Actinomycetota</taxon>
        <taxon>Actinomycetes</taxon>
        <taxon>Pseudonocardiales</taxon>
        <taxon>Pseudonocardiaceae</taxon>
        <taxon>Saccharopolyspora</taxon>
    </lineage>
</organism>
<dbReference type="RefSeq" id="WP_246471856.1">
    <property type="nucleotide sequence ID" value="NZ_JACHIW010000001.1"/>
</dbReference>
<dbReference type="AlphaFoldDB" id="A0A840QFW9"/>
<gene>
    <name evidence="1" type="ORF">BJ970_003557</name>
</gene>
<reference evidence="1 2" key="1">
    <citation type="submission" date="2020-08" db="EMBL/GenBank/DDBJ databases">
        <title>Sequencing the genomes of 1000 actinobacteria strains.</title>
        <authorList>
            <person name="Klenk H.-P."/>
        </authorList>
    </citation>
    <scope>NUCLEOTIDE SEQUENCE [LARGE SCALE GENOMIC DNA]</scope>
    <source>
        <strain evidence="1 2">DSM 45584</strain>
    </source>
</reference>
<protein>
    <submittedName>
        <fullName evidence="1">Uncharacterized protein</fullName>
    </submittedName>
</protein>
<keyword evidence="2" id="KW-1185">Reference proteome</keyword>
<dbReference type="Proteomes" id="UP000584374">
    <property type="component" value="Unassembled WGS sequence"/>
</dbReference>
<evidence type="ECO:0000313" key="1">
    <source>
        <dbReference type="EMBL" id="MBB5156023.1"/>
    </source>
</evidence>